<dbReference type="STRING" id="640132.Srot_0886"/>
<keyword evidence="2" id="KW-1185">Reference proteome</keyword>
<protein>
    <submittedName>
        <fullName evidence="1">Uncharacterized protein</fullName>
    </submittedName>
</protein>
<name>D6ZE83_SEGRD</name>
<accession>D6ZE83</accession>
<evidence type="ECO:0000313" key="2">
    <source>
        <dbReference type="Proteomes" id="UP000002247"/>
    </source>
</evidence>
<dbReference type="RefSeq" id="WP_013137819.1">
    <property type="nucleotide sequence ID" value="NC_014168.1"/>
</dbReference>
<sequence>MIQHLHGPDCPCSSAFNALTRAGVEFEGIPPQEAAILLAGRETPTGGEAA</sequence>
<dbReference type="KEGG" id="srt:Srot_0886"/>
<reference evidence="1 2" key="1">
    <citation type="journal article" date="2010" name="Stand. Genomic Sci.">
        <title>Complete genome sequence of Segniliparus rotundus type strain (CDC 1076).</title>
        <authorList>
            <person name="Sikorski J."/>
            <person name="Lapidus A."/>
            <person name="Copeland A."/>
            <person name="Misra M."/>
            <person name="Glavina Del Rio T."/>
            <person name="Nolan M."/>
            <person name="Lucas S."/>
            <person name="Chen F."/>
            <person name="Tice H."/>
            <person name="Cheng J.F."/>
            <person name="Jando M."/>
            <person name="Schneider S."/>
            <person name="Bruce D."/>
            <person name="Goodwin L."/>
            <person name="Pitluck S."/>
            <person name="Liolios K."/>
            <person name="Mikhailova N."/>
            <person name="Pati A."/>
            <person name="Ivanova N."/>
            <person name="Mavromatis K."/>
            <person name="Chen A."/>
            <person name="Palaniappan K."/>
            <person name="Chertkov O."/>
            <person name="Land M."/>
            <person name="Hauser L."/>
            <person name="Chang Y.J."/>
            <person name="Jeffries C.D."/>
            <person name="Brettin T."/>
            <person name="Detter J.C."/>
            <person name="Han C."/>
            <person name="Rohde M."/>
            <person name="Goker M."/>
            <person name="Bristow J."/>
            <person name="Eisen J.A."/>
            <person name="Markowitz V."/>
            <person name="Hugenholtz P."/>
            <person name="Kyrpides N.C."/>
            <person name="Klenk H.P."/>
        </authorList>
    </citation>
    <scope>NUCLEOTIDE SEQUENCE [LARGE SCALE GENOMIC DNA]</scope>
    <source>
        <strain evidence="2">ATCC BAA-972 / CDC 1076 / CIP 108378 / DSM 44985 / JCM 13578</strain>
    </source>
</reference>
<dbReference type="AlphaFoldDB" id="D6ZE83"/>
<organism evidence="1 2">
    <name type="scientific">Segniliparus rotundus (strain ATCC BAA-972 / CDC 1076 / CIP 108378 / DSM 44985 / JCM 13578)</name>
    <dbReference type="NCBI Taxonomy" id="640132"/>
    <lineage>
        <taxon>Bacteria</taxon>
        <taxon>Bacillati</taxon>
        <taxon>Actinomycetota</taxon>
        <taxon>Actinomycetes</taxon>
        <taxon>Mycobacteriales</taxon>
        <taxon>Segniliparaceae</taxon>
        <taxon>Segniliparus</taxon>
    </lineage>
</organism>
<dbReference type="Proteomes" id="UP000002247">
    <property type="component" value="Chromosome"/>
</dbReference>
<proteinExistence type="predicted"/>
<dbReference type="EMBL" id="CP001958">
    <property type="protein sequence ID" value="ADG97363.1"/>
    <property type="molecule type" value="Genomic_DNA"/>
</dbReference>
<dbReference type="HOGENOM" id="CLU_3122526_0_0_11"/>
<gene>
    <name evidence="1" type="ordered locus">Srot_0886</name>
</gene>
<evidence type="ECO:0000313" key="1">
    <source>
        <dbReference type="EMBL" id="ADG97363.1"/>
    </source>
</evidence>